<dbReference type="EMBL" id="HG996468">
    <property type="protein sequence ID" value="CAG1849109.1"/>
    <property type="molecule type" value="Genomic_DNA"/>
</dbReference>
<dbReference type="FunFam" id="3.40.50.150:FF:000440">
    <property type="entry name" value="Os09g0479300 protein"/>
    <property type="match status" value="1"/>
</dbReference>
<name>A0A8D7AET9_MUSAM</name>
<dbReference type="Pfam" id="PF10354">
    <property type="entry name" value="BMT5-like"/>
    <property type="match status" value="1"/>
</dbReference>
<gene>
    <name evidence="2" type="ORF">GSMUA_206950.1</name>
</gene>
<dbReference type="Gene3D" id="3.40.50.150">
    <property type="entry name" value="Vaccinia Virus protein VP39"/>
    <property type="match status" value="1"/>
</dbReference>
<protein>
    <submittedName>
        <fullName evidence="2">(wild Malaysian banana) hypothetical protein</fullName>
    </submittedName>
</protein>
<dbReference type="PANTHER" id="PTHR11538:SF26">
    <property type="entry name" value="FERREDOXIN-FOLD ANTICODON-BINDING DOMAIN-CONTAINING PROTEIN 1"/>
    <property type="match status" value="1"/>
</dbReference>
<feature type="domain" description="25S rRNA (uridine-N(3))-methyltransferase BMT5-like" evidence="1">
    <location>
        <begin position="39"/>
        <end position="205"/>
    </location>
</feature>
<dbReference type="GO" id="GO:0070475">
    <property type="term" value="P:rRNA base methylation"/>
    <property type="evidence" value="ECO:0007669"/>
    <property type="project" value="InterPro"/>
</dbReference>
<dbReference type="AlphaFoldDB" id="A0A8D7AET9"/>
<organism evidence="2">
    <name type="scientific">Musa acuminata subsp. malaccensis</name>
    <name type="common">Wild banana</name>
    <name type="synonym">Musa malaccensis</name>
    <dbReference type="NCBI Taxonomy" id="214687"/>
    <lineage>
        <taxon>Eukaryota</taxon>
        <taxon>Viridiplantae</taxon>
        <taxon>Streptophyta</taxon>
        <taxon>Embryophyta</taxon>
        <taxon>Tracheophyta</taxon>
        <taxon>Spermatophyta</taxon>
        <taxon>Magnoliopsida</taxon>
        <taxon>Liliopsida</taxon>
        <taxon>Zingiberales</taxon>
        <taxon>Musaceae</taxon>
        <taxon>Musa</taxon>
    </lineage>
</organism>
<dbReference type="InterPro" id="IPR019446">
    <property type="entry name" value="BMT5-like"/>
</dbReference>
<evidence type="ECO:0000259" key="1">
    <source>
        <dbReference type="Pfam" id="PF10354"/>
    </source>
</evidence>
<dbReference type="GO" id="GO:0070042">
    <property type="term" value="F:rRNA (uridine-N3-)-methyltransferase activity"/>
    <property type="evidence" value="ECO:0007669"/>
    <property type="project" value="InterPro"/>
</dbReference>
<reference evidence="2" key="1">
    <citation type="submission" date="2021-03" db="EMBL/GenBank/DDBJ databases">
        <authorList>
            <consortium name="Genoscope - CEA"/>
            <person name="William W."/>
        </authorList>
    </citation>
    <scope>NUCLEOTIDE SEQUENCE</scope>
    <source>
        <strain evidence="2">Doubled-haploid Pahang</strain>
    </source>
</reference>
<dbReference type="SUPFAM" id="SSF53335">
    <property type="entry name" value="S-adenosyl-L-methionine-dependent methyltransferases"/>
    <property type="match status" value="1"/>
</dbReference>
<evidence type="ECO:0000313" key="2">
    <source>
        <dbReference type="EMBL" id="CAG1849109.1"/>
    </source>
</evidence>
<dbReference type="InterPro" id="IPR029063">
    <property type="entry name" value="SAM-dependent_MTases_sf"/>
</dbReference>
<proteinExistence type="predicted"/>
<accession>A0A8D7AET9</accession>
<dbReference type="PANTHER" id="PTHR11538">
    <property type="entry name" value="PHENYLALANYL-TRNA SYNTHETASE"/>
    <property type="match status" value="1"/>
</dbReference>
<sequence>MTTSGLLLLFADAKLKQQRHHSSLRVKWLSHYSSAQQILLVGEGDFSFSLALANAFGSADNLVVTSLDSYADDLLQKYSKAKSNLKSLREMGATALHGVDATTMKLHSELTMRRFDRIVFNFPHAGFSGNEGLMPVIDLHRRLVMGFFRNACRMLQPHGEVHVSHKMGGPYAQWNLEELASEWSLVLVDCADFRKDEFPGYCNKRGEGPRCDRTFPLRASCTYKFRLGDLDETKASSSSSSSSSA</sequence>